<comment type="caution">
    <text evidence="1">The sequence shown here is derived from an EMBL/GenBank/DDBJ whole genome shotgun (WGS) entry which is preliminary data.</text>
</comment>
<sequence>MMRRGTHTIKMESATVVCSTRLPMRSEGEDEDEKCAARVDQRNRIAETKSTVTKANLLPTMQARRLAPCPPSRMTCDAAVNPASCQHASSQSMPRLTF</sequence>
<organism evidence="1 2">
    <name type="scientific">Taenia crassiceps</name>
    <dbReference type="NCBI Taxonomy" id="6207"/>
    <lineage>
        <taxon>Eukaryota</taxon>
        <taxon>Metazoa</taxon>
        <taxon>Spiralia</taxon>
        <taxon>Lophotrochozoa</taxon>
        <taxon>Platyhelminthes</taxon>
        <taxon>Cestoda</taxon>
        <taxon>Eucestoda</taxon>
        <taxon>Cyclophyllidea</taxon>
        <taxon>Taeniidae</taxon>
        <taxon>Taenia</taxon>
    </lineage>
</organism>
<reference evidence="1 2" key="1">
    <citation type="journal article" date="2022" name="Front. Cell. Infect. Microbiol.">
        <title>The Genomes of Two Strains of Taenia crassiceps the Animal Model for the Study of Human Cysticercosis.</title>
        <authorList>
            <person name="Bobes R.J."/>
            <person name="Estrada K."/>
            <person name="Rios-Valencia D.G."/>
            <person name="Calderon-Gallegos A."/>
            <person name="de la Torre P."/>
            <person name="Carrero J.C."/>
            <person name="Sanchez-Flores A."/>
            <person name="Laclette J.P."/>
        </authorList>
    </citation>
    <scope>NUCLEOTIDE SEQUENCE [LARGE SCALE GENOMIC DNA]</scope>
    <source>
        <strain evidence="1">WFUcys</strain>
    </source>
</reference>
<evidence type="ECO:0000313" key="2">
    <source>
        <dbReference type="Proteomes" id="UP001651158"/>
    </source>
</evidence>
<accession>A0ABR4QH43</accession>
<evidence type="ECO:0000313" key="1">
    <source>
        <dbReference type="EMBL" id="KAL5109036.1"/>
    </source>
</evidence>
<keyword evidence="2" id="KW-1185">Reference proteome</keyword>
<proteinExistence type="predicted"/>
<protein>
    <submittedName>
        <fullName evidence="1">Uncharacterized protein</fullName>
    </submittedName>
</protein>
<dbReference type="EMBL" id="JAKROA010000003">
    <property type="protein sequence ID" value="KAL5109036.1"/>
    <property type="molecule type" value="Genomic_DNA"/>
</dbReference>
<name>A0ABR4QH43_9CEST</name>
<dbReference type="Proteomes" id="UP001651158">
    <property type="component" value="Unassembled WGS sequence"/>
</dbReference>
<gene>
    <name evidence="1" type="ORF">TcWFU_006119</name>
</gene>